<name>A0A0V1B944_TRISP</name>
<comment type="caution">
    <text evidence="1">The sequence shown here is derived from an EMBL/GenBank/DDBJ whole genome shotgun (WGS) entry which is preliminary data.</text>
</comment>
<keyword evidence="2" id="KW-1185">Reference proteome</keyword>
<gene>
    <name evidence="1" type="ORF">T01_2922</name>
</gene>
<organism evidence="1 2">
    <name type="scientific">Trichinella spiralis</name>
    <name type="common">Trichina worm</name>
    <dbReference type="NCBI Taxonomy" id="6334"/>
    <lineage>
        <taxon>Eukaryota</taxon>
        <taxon>Metazoa</taxon>
        <taxon>Ecdysozoa</taxon>
        <taxon>Nematoda</taxon>
        <taxon>Enoplea</taxon>
        <taxon>Dorylaimia</taxon>
        <taxon>Trichinellida</taxon>
        <taxon>Trichinellidae</taxon>
        <taxon>Trichinella</taxon>
    </lineage>
</organism>
<sequence length="247" mass="28302">MEYDKRQVSRNAATDELGLGRTIWRGLTKVAVTDKFRKQFPLNDLFQPMQNNEELWTSEDEEAGKALAAKKALQASKGGKKNVKSVTDEILGESTSAQKKILKNKELGLFAYWVSIGSELHNVRLRAPRIFYVYQQIPKQIDSTDDELFSDTKVYPENPLIATSFLHVIAPKKDYDFKAEKEAVIAELDQRFDGYREHCYPLPGDGCKCQETMNGVKGTYKYEKDLECKTGDVMQHLMKHKFKFMSI</sequence>
<evidence type="ECO:0000313" key="1">
    <source>
        <dbReference type="EMBL" id="KRY33511.1"/>
    </source>
</evidence>
<accession>A0A0V1B944</accession>
<dbReference type="EMBL" id="JYDH01000081">
    <property type="protein sequence ID" value="KRY33511.1"/>
    <property type="molecule type" value="Genomic_DNA"/>
</dbReference>
<dbReference type="OrthoDB" id="5846381at2759"/>
<proteinExistence type="predicted"/>
<reference evidence="1 2" key="1">
    <citation type="submission" date="2015-01" db="EMBL/GenBank/DDBJ databases">
        <title>Evolution of Trichinella species and genotypes.</title>
        <authorList>
            <person name="Korhonen P.K."/>
            <person name="Edoardo P."/>
            <person name="Giuseppe L.R."/>
            <person name="Gasser R.B."/>
        </authorList>
    </citation>
    <scope>NUCLEOTIDE SEQUENCE [LARGE SCALE GENOMIC DNA]</scope>
    <source>
        <strain evidence="1">ISS3</strain>
    </source>
</reference>
<protein>
    <submittedName>
        <fullName evidence="1">Uncharacterized protein</fullName>
    </submittedName>
</protein>
<dbReference type="Proteomes" id="UP000054776">
    <property type="component" value="Unassembled WGS sequence"/>
</dbReference>
<dbReference type="AlphaFoldDB" id="A0A0V1B944"/>
<evidence type="ECO:0000313" key="2">
    <source>
        <dbReference type="Proteomes" id="UP000054776"/>
    </source>
</evidence>